<evidence type="ECO:0000256" key="1">
    <source>
        <dbReference type="ARBA" id="ARBA00000068"/>
    </source>
</evidence>
<name>A0A7S3LLG0_9STRA</name>
<feature type="binding site" evidence="9">
    <location>
        <position position="66"/>
    </location>
    <ligand>
        <name>Fe cation</name>
        <dbReference type="ChEBI" id="CHEBI:24875"/>
        <label>1</label>
    </ligand>
</feature>
<dbReference type="FunFam" id="1.25.10.10:FF:000099">
    <property type="entry name" value="Deoxyhypusine hydroxylase"/>
    <property type="match status" value="1"/>
</dbReference>
<keyword evidence="7 9" id="KW-0503">Monooxygenase</keyword>
<evidence type="ECO:0000256" key="6">
    <source>
        <dbReference type="ARBA" id="ARBA00023004"/>
    </source>
</evidence>
<dbReference type="SUPFAM" id="SSF48371">
    <property type="entry name" value="ARM repeat"/>
    <property type="match status" value="1"/>
</dbReference>
<evidence type="ECO:0000256" key="2">
    <source>
        <dbReference type="ARBA" id="ARBA00005041"/>
    </source>
</evidence>
<keyword evidence="6 9" id="KW-0408">Iron</keyword>
<dbReference type="UniPathway" id="UPA00354"/>
<organism evidence="11">
    <name type="scientific">Aplanochytrium stocchinoi</name>
    <dbReference type="NCBI Taxonomy" id="215587"/>
    <lineage>
        <taxon>Eukaryota</taxon>
        <taxon>Sar</taxon>
        <taxon>Stramenopiles</taxon>
        <taxon>Bigyra</taxon>
        <taxon>Labyrinthulomycetes</taxon>
        <taxon>Thraustochytrida</taxon>
        <taxon>Thraustochytriidae</taxon>
        <taxon>Aplanochytrium</taxon>
    </lineage>
</organism>
<comment type="cofactor">
    <cofactor evidence="9">
        <name>Fe(2+)</name>
        <dbReference type="ChEBI" id="CHEBI:29033"/>
    </cofactor>
    <text evidence="9">Binds 2 Fe(2+) ions per subunit.</text>
</comment>
<feature type="binding site" evidence="9">
    <location>
        <position position="65"/>
    </location>
    <ligand>
        <name>Fe cation</name>
        <dbReference type="ChEBI" id="CHEBI:24875"/>
        <label>1</label>
    </ligand>
</feature>
<sequence>MVETDVHVDKENEFEKLCNVVFDPEARIGARMRSIFELRTLGTKESRQCLIEALKNKENSVLIRHELAYVLGQMQNEDACADLCDVLEDVDDDPIVRHEAAEALGAIGSATVLDILEKYLSDSYVEVRETCEIALKRVKWKIDHGKDSEPSSVYESVDPAPPLEIEKDSKSGDCEVNKLDVDELKAVLLDRQLALFKRYRAMFSLRNNGSEKAVIALAEGLNDDCALFRHEVAYVLGQMEHLAAAAVDALSATLEKKEEHMMVRHEAAEALGAIGTQRCFELLSKYKDDEDQIVRESCLVALDAQEYWQQFNSSSNSATA</sequence>
<proteinExistence type="inferred from homology"/>
<feature type="binding site" evidence="9">
    <location>
        <position position="230"/>
    </location>
    <ligand>
        <name>Fe cation</name>
        <dbReference type="ChEBI" id="CHEBI:24875"/>
        <label>2</label>
    </ligand>
</feature>
<protein>
    <recommendedName>
        <fullName evidence="9">Deoxyhypusine hydroxylase</fullName>
        <shortName evidence="9">DOHH</shortName>
        <ecNumber evidence="9">1.14.99.29</ecNumber>
    </recommendedName>
    <alternativeName>
        <fullName evidence="9">Deoxyhypusine dioxygenase</fullName>
    </alternativeName>
    <alternativeName>
        <fullName evidence="9">Deoxyhypusine monooxygenase</fullName>
    </alternativeName>
</protein>
<evidence type="ECO:0000256" key="7">
    <source>
        <dbReference type="ARBA" id="ARBA00023033"/>
    </source>
</evidence>
<dbReference type="GO" id="GO:0019135">
    <property type="term" value="F:deoxyhypusine monooxygenase activity"/>
    <property type="evidence" value="ECO:0007669"/>
    <property type="project" value="UniProtKB-UniRule"/>
</dbReference>
<dbReference type="EC" id="1.14.99.29" evidence="9"/>
<dbReference type="Pfam" id="PF13646">
    <property type="entry name" value="HEAT_2"/>
    <property type="match status" value="2"/>
</dbReference>
<dbReference type="InterPro" id="IPR027517">
    <property type="entry name" value="Deoxyhypusine_hydroxylase"/>
</dbReference>
<keyword evidence="8 9" id="KW-0386">Hypusine biosynthesis</keyword>
<dbReference type="InterPro" id="IPR016024">
    <property type="entry name" value="ARM-type_fold"/>
</dbReference>
<evidence type="ECO:0000313" key="11">
    <source>
        <dbReference type="EMBL" id="CAE0435121.1"/>
    </source>
</evidence>
<dbReference type="AlphaFoldDB" id="A0A7S3LLG0"/>
<feature type="binding site" evidence="9">
    <location>
        <position position="231"/>
    </location>
    <ligand>
        <name>Fe cation</name>
        <dbReference type="ChEBI" id="CHEBI:24875"/>
        <label>2</label>
    </ligand>
</feature>
<gene>
    <name evidence="11" type="ORF">ASTO00021_LOCUS5406</name>
</gene>
<keyword evidence="5 9" id="KW-0560">Oxidoreductase</keyword>
<dbReference type="InterPro" id="IPR004155">
    <property type="entry name" value="PBS_lyase_HEAT"/>
</dbReference>
<feature type="binding site" evidence="9">
    <location>
        <position position="265"/>
    </location>
    <ligand>
        <name>Fe cation</name>
        <dbReference type="ChEBI" id="CHEBI:24875"/>
        <label>2</label>
    </ligand>
</feature>
<dbReference type="Gene3D" id="1.25.10.10">
    <property type="entry name" value="Leucine-rich Repeat Variant"/>
    <property type="match status" value="2"/>
</dbReference>
<feature type="region of interest" description="Disordered" evidence="10">
    <location>
        <begin position="147"/>
        <end position="169"/>
    </location>
</feature>
<evidence type="ECO:0000256" key="10">
    <source>
        <dbReference type="SAM" id="MobiDB-lite"/>
    </source>
</evidence>
<evidence type="ECO:0000256" key="4">
    <source>
        <dbReference type="ARBA" id="ARBA00022737"/>
    </source>
</evidence>
<comment type="pathway">
    <text evidence="2 9">Protein modification; eIF5A hypusination.</text>
</comment>
<evidence type="ECO:0000256" key="5">
    <source>
        <dbReference type="ARBA" id="ARBA00023002"/>
    </source>
</evidence>
<dbReference type="PANTHER" id="PTHR12697:SF5">
    <property type="entry name" value="DEOXYHYPUSINE HYDROXYLASE"/>
    <property type="match status" value="1"/>
</dbReference>
<evidence type="ECO:0000256" key="8">
    <source>
        <dbReference type="ARBA" id="ARBA00023256"/>
    </source>
</evidence>
<reference evidence="11" key="1">
    <citation type="submission" date="2021-01" db="EMBL/GenBank/DDBJ databases">
        <authorList>
            <person name="Corre E."/>
            <person name="Pelletier E."/>
            <person name="Niang G."/>
            <person name="Scheremetjew M."/>
            <person name="Finn R."/>
            <person name="Kale V."/>
            <person name="Holt S."/>
            <person name="Cochrane G."/>
            <person name="Meng A."/>
            <person name="Brown T."/>
            <person name="Cohen L."/>
        </authorList>
    </citation>
    <scope>NUCLEOTIDE SEQUENCE</scope>
    <source>
        <strain evidence="11">GSBS06</strain>
    </source>
</reference>
<dbReference type="PANTHER" id="PTHR12697">
    <property type="entry name" value="PBS LYASE HEAT-LIKE PROTEIN"/>
    <property type="match status" value="1"/>
</dbReference>
<accession>A0A7S3LLG0</accession>
<comment type="catalytic activity">
    <reaction evidence="1 9">
        <text>[eIF5A protein]-deoxyhypusine + AH2 + O2 = [eIF5A protein]-hypusine + A + H2O</text>
        <dbReference type="Rhea" id="RHEA:14101"/>
        <dbReference type="Rhea" id="RHEA-COMP:10144"/>
        <dbReference type="Rhea" id="RHEA-COMP:12592"/>
        <dbReference type="ChEBI" id="CHEBI:13193"/>
        <dbReference type="ChEBI" id="CHEBI:15377"/>
        <dbReference type="ChEBI" id="CHEBI:15379"/>
        <dbReference type="ChEBI" id="CHEBI:17499"/>
        <dbReference type="ChEBI" id="CHEBI:82657"/>
        <dbReference type="ChEBI" id="CHEBI:91175"/>
        <dbReference type="EC" id="1.14.99.29"/>
    </reaction>
</comment>
<feature type="binding site" evidence="9">
    <location>
        <position position="266"/>
    </location>
    <ligand>
        <name>Fe cation</name>
        <dbReference type="ChEBI" id="CHEBI:24875"/>
        <label>2</label>
    </ligand>
</feature>
<comment type="function">
    <text evidence="9">Catalyzes the hydroxylation of the N(6)-(4-aminobutyl)-L-lysine intermediate to form hypusine, an essential post-translational modification only found in mature eIF-5A factor.</text>
</comment>
<dbReference type="EMBL" id="HBIN01007382">
    <property type="protein sequence ID" value="CAE0435121.1"/>
    <property type="molecule type" value="Transcribed_RNA"/>
</dbReference>
<dbReference type="GO" id="GO:0046872">
    <property type="term" value="F:metal ion binding"/>
    <property type="evidence" value="ECO:0007669"/>
    <property type="project" value="UniProtKB-KW"/>
</dbReference>
<dbReference type="SMART" id="SM00567">
    <property type="entry name" value="EZ_HEAT"/>
    <property type="match status" value="6"/>
</dbReference>
<comment type="similarity">
    <text evidence="9">Belongs to the deoxyhypusine hydroxylase family.</text>
</comment>
<keyword evidence="3 9" id="KW-0479">Metal-binding</keyword>
<feature type="binding site" evidence="9">
    <location>
        <position position="99"/>
    </location>
    <ligand>
        <name>Fe cation</name>
        <dbReference type="ChEBI" id="CHEBI:24875"/>
        <label>1</label>
    </ligand>
</feature>
<dbReference type="HAMAP" id="MF_03101">
    <property type="entry name" value="Deoxyhypusine_hydroxylase"/>
    <property type="match status" value="1"/>
</dbReference>
<keyword evidence="4" id="KW-0677">Repeat</keyword>
<evidence type="ECO:0000256" key="3">
    <source>
        <dbReference type="ARBA" id="ARBA00022723"/>
    </source>
</evidence>
<evidence type="ECO:0000256" key="9">
    <source>
        <dbReference type="HAMAP-Rule" id="MF_03101"/>
    </source>
</evidence>
<feature type="binding site" evidence="9">
    <location>
        <position position="98"/>
    </location>
    <ligand>
        <name>Fe cation</name>
        <dbReference type="ChEBI" id="CHEBI:24875"/>
        <label>1</label>
    </ligand>
</feature>
<dbReference type="InterPro" id="IPR011989">
    <property type="entry name" value="ARM-like"/>
</dbReference>